<reference evidence="2 3" key="1">
    <citation type="journal article" date="2016" name="Front. Microbiol.">
        <title>Microevolution Analysis of Bacillus coahuilensis Unveils Differences in Phosphorus Acquisition Strategies and Their Regulation.</title>
        <authorList>
            <person name="Gomez-Lunar Z."/>
            <person name="Hernandez-Gonzalez I."/>
            <person name="Rodriguez-Torres M.D."/>
            <person name="Souza V."/>
            <person name="Olmedo-Alvarez G."/>
        </authorList>
    </citation>
    <scope>NUCLEOTIDE SEQUENCE [LARGE SCALE GENOMIC DNA]</scope>
    <source>
        <strain evidence="3">p1.1.43</strain>
    </source>
</reference>
<dbReference type="PANTHER" id="PTHR33744">
    <property type="entry name" value="CARBOHYDRATE DIACID REGULATOR"/>
    <property type="match status" value="1"/>
</dbReference>
<dbReference type="InterPro" id="IPR042070">
    <property type="entry name" value="PucR_C-HTH_sf"/>
</dbReference>
<dbReference type="Pfam" id="PF13556">
    <property type="entry name" value="HTH_30"/>
    <property type="match status" value="1"/>
</dbReference>
<dbReference type="PATRIC" id="fig|1150625.3.peg.824"/>
<dbReference type="EMBL" id="LDYG01000019">
    <property type="protein sequence ID" value="KUP07918.1"/>
    <property type="molecule type" value="Genomic_DNA"/>
</dbReference>
<dbReference type="InterPro" id="IPR025736">
    <property type="entry name" value="PucR_C-HTH_dom"/>
</dbReference>
<accession>A0A147KAW3</accession>
<dbReference type="InterPro" id="IPR051448">
    <property type="entry name" value="CdaR-like_regulators"/>
</dbReference>
<name>A0A147KAW3_9BACI</name>
<organism evidence="2 3">
    <name type="scientific">Bacillus coahuilensis p1.1.43</name>
    <dbReference type="NCBI Taxonomy" id="1150625"/>
    <lineage>
        <taxon>Bacteria</taxon>
        <taxon>Bacillati</taxon>
        <taxon>Bacillota</taxon>
        <taxon>Bacilli</taxon>
        <taxon>Bacillales</taxon>
        <taxon>Bacillaceae</taxon>
        <taxon>Bacillus</taxon>
    </lineage>
</organism>
<feature type="domain" description="PucR C-terminal helix-turn-helix" evidence="1">
    <location>
        <begin position="241"/>
        <end position="295"/>
    </location>
</feature>
<comment type="caution">
    <text evidence="2">The sequence shown here is derived from an EMBL/GenBank/DDBJ whole genome shotgun (WGS) entry which is preliminary data.</text>
</comment>
<dbReference type="RefSeq" id="WP_059350460.1">
    <property type="nucleotide sequence ID" value="NZ_LDYG01000019.1"/>
</dbReference>
<evidence type="ECO:0000313" key="2">
    <source>
        <dbReference type="EMBL" id="KUP07918.1"/>
    </source>
</evidence>
<evidence type="ECO:0000259" key="1">
    <source>
        <dbReference type="Pfam" id="PF13556"/>
    </source>
</evidence>
<sequence length="307" mass="35953">MIQNLIQLYPNALYTTTPPKADEFANRYWFQTTQNEYIGIAKNEMTEEGKSVLSCFYDEVQVSTYYISEEENLWKNFLFHQKPLTNKALAEKYYRILHFSLQGNEETDTGFISEGIKSFFHQSVVLLYQTPAYGIILEEVSEEMTTVDELTYASTMLESDLFVTIRFYFGNIHTVTDHLPTTILQEKKRFLFALSTIHNLAVFKPTDILPLYLLHKVDKAERGELFSKIYEVFAQDKDLFVTIKKYLENGSNLSSTAKELYMHRNSLQYRLDKYTDRTQIDLKTFSGAVTTYLACIDFEYYFSKVHK</sequence>
<dbReference type="AlphaFoldDB" id="A0A147KAW3"/>
<proteinExistence type="predicted"/>
<protein>
    <recommendedName>
        <fullName evidence="1">PucR C-terminal helix-turn-helix domain-containing protein</fullName>
    </recommendedName>
</protein>
<gene>
    <name evidence="2" type="ORF">Q75_03945</name>
</gene>
<dbReference type="Proteomes" id="UP000074108">
    <property type="component" value="Unassembled WGS sequence"/>
</dbReference>
<dbReference type="SUPFAM" id="SSF46689">
    <property type="entry name" value="Homeodomain-like"/>
    <property type="match status" value="1"/>
</dbReference>
<keyword evidence="3" id="KW-1185">Reference proteome</keyword>
<dbReference type="PANTHER" id="PTHR33744:SF15">
    <property type="entry name" value="CARBOHYDRATE DIACID REGULATOR"/>
    <property type="match status" value="1"/>
</dbReference>
<dbReference type="STRING" id="1150625.Q75_03945"/>
<evidence type="ECO:0000313" key="3">
    <source>
        <dbReference type="Proteomes" id="UP000074108"/>
    </source>
</evidence>
<dbReference type="Gene3D" id="1.10.10.2840">
    <property type="entry name" value="PucR C-terminal helix-turn-helix domain"/>
    <property type="match status" value="1"/>
</dbReference>
<dbReference type="InterPro" id="IPR009057">
    <property type="entry name" value="Homeodomain-like_sf"/>
</dbReference>